<keyword evidence="2" id="KW-1185">Reference proteome</keyword>
<accession>A0A2J6R5G9</accession>
<gene>
    <name evidence="1" type="ORF">L207DRAFT_589337</name>
</gene>
<name>A0A2J6R5G9_HYAVF</name>
<protein>
    <recommendedName>
        <fullName evidence="3">BTB domain-containing protein</fullName>
    </recommendedName>
</protein>
<evidence type="ECO:0000313" key="2">
    <source>
        <dbReference type="Proteomes" id="UP000235786"/>
    </source>
</evidence>
<proteinExistence type="predicted"/>
<evidence type="ECO:0000313" key="1">
    <source>
        <dbReference type="EMBL" id="PMD33776.1"/>
    </source>
</evidence>
<dbReference type="EMBL" id="KZ613955">
    <property type="protein sequence ID" value="PMD33776.1"/>
    <property type="molecule type" value="Genomic_DNA"/>
</dbReference>
<dbReference type="AlphaFoldDB" id="A0A2J6R5G9"/>
<sequence>MEQTFTCKYDSNGDVELVVQEKMENAVGQFQSPDVLAKMVRFSLSGVCLRARLWVSSQQLISSSEYFQRMLEDTAFPEGKKLKENGVVQIQLSELEDKMITFLLSLIFCIRGKAIYLLMSTLRCCTIPQWLWTNTSGKHWSLPRARTWFHALVRDTGLPVHFSPSLMK</sequence>
<dbReference type="OrthoDB" id="3558376at2759"/>
<organism evidence="1 2">
    <name type="scientific">Hyaloscypha variabilis (strain UAMH 11265 / GT02V1 / F)</name>
    <name type="common">Meliniomyces variabilis</name>
    <dbReference type="NCBI Taxonomy" id="1149755"/>
    <lineage>
        <taxon>Eukaryota</taxon>
        <taxon>Fungi</taxon>
        <taxon>Dikarya</taxon>
        <taxon>Ascomycota</taxon>
        <taxon>Pezizomycotina</taxon>
        <taxon>Leotiomycetes</taxon>
        <taxon>Helotiales</taxon>
        <taxon>Hyaloscyphaceae</taxon>
        <taxon>Hyaloscypha</taxon>
        <taxon>Hyaloscypha variabilis</taxon>
    </lineage>
</organism>
<evidence type="ECO:0008006" key="3">
    <source>
        <dbReference type="Google" id="ProtNLM"/>
    </source>
</evidence>
<reference evidence="1 2" key="1">
    <citation type="submission" date="2016-04" db="EMBL/GenBank/DDBJ databases">
        <title>A degradative enzymes factory behind the ericoid mycorrhizal symbiosis.</title>
        <authorList>
            <consortium name="DOE Joint Genome Institute"/>
            <person name="Martino E."/>
            <person name="Morin E."/>
            <person name="Grelet G."/>
            <person name="Kuo A."/>
            <person name="Kohler A."/>
            <person name="Daghino S."/>
            <person name="Barry K."/>
            <person name="Choi C."/>
            <person name="Cichocki N."/>
            <person name="Clum A."/>
            <person name="Copeland A."/>
            <person name="Hainaut M."/>
            <person name="Haridas S."/>
            <person name="Labutti K."/>
            <person name="Lindquist E."/>
            <person name="Lipzen A."/>
            <person name="Khouja H.-R."/>
            <person name="Murat C."/>
            <person name="Ohm R."/>
            <person name="Olson A."/>
            <person name="Spatafora J."/>
            <person name="Veneault-Fourrey C."/>
            <person name="Henrissat B."/>
            <person name="Grigoriev I."/>
            <person name="Martin F."/>
            <person name="Perotto S."/>
        </authorList>
    </citation>
    <scope>NUCLEOTIDE SEQUENCE [LARGE SCALE GENOMIC DNA]</scope>
    <source>
        <strain evidence="1 2">F</strain>
    </source>
</reference>
<dbReference type="Proteomes" id="UP000235786">
    <property type="component" value="Unassembled WGS sequence"/>
</dbReference>